<dbReference type="RefSeq" id="WP_132130456.1">
    <property type="nucleotide sequence ID" value="NZ_CP042432.1"/>
</dbReference>
<organism evidence="3 4">
    <name type="scientific">Anseongella ginsenosidimutans</name>
    <dbReference type="NCBI Taxonomy" id="496056"/>
    <lineage>
        <taxon>Bacteria</taxon>
        <taxon>Pseudomonadati</taxon>
        <taxon>Bacteroidota</taxon>
        <taxon>Sphingobacteriia</taxon>
        <taxon>Sphingobacteriales</taxon>
        <taxon>Sphingobacteriaceae</taxon>
        <taxon>Anseongella</taxon>
    </lineage>
</organism>
<dbReference type="OrthoDB" id="675613at2"/>
<keyword evidence="2" id="KW-0732">Signal</keyword>
<dbReference type="Proteomes" id="UP000295807">
    <property type="component" value="Unassembled WGS sequence"/>
</dbReference>
<protein>
    <submittedName>
        <fullName evidence="3">Uncharacterized protein</fullName>
    </submittedName>
</protein>
<dbReference type="SUPFAM" id="SSF74653">
    <property type="entry name" value="TolA/TonB C-terminal domain"/>
    <property type="match status" value="1"/>
</dbReference>
<evidence type="ECO:0000313" key="3">
    <source>
        <dbReference type="EMBL" id="TCS85037.1"/>
    </source>
</evidence>
<reference evidence="3 4" key="1">
    <citation type="submission" date="2019-03" db="EMBL/GenBank/DDBJ databases">
        <title>Genomic Encyclopedia of Type Strains, Phase IV (KMG-IV): sequencing the most valuable type-strain genomes for metagenomic binning, comparative biology and taxonomic classification.</title>
        <authorList>
            <person name="Goeker M."/>
        </authorList>
    </citation>
    <scope>NUCLEOTIDE SEQUENCE [LARGE SCALE GENOMIC DNA]</scope>
    <source>
        <strain evidence="3 4">DSM 21100</strain>
    </source>
</reference>
<comment type="caution">
    <text evidence="3">The sequence shown here is derived from an EMBL/GenBank/DDBJ whole genome shotgun (WGS) entry which is preliminary data.</text>
</comment>
<keyword evidence="1" id="KW-0802">TPR repeat</keyword>
<name>A0A4V2UTA3_9SPHI</name>
<dbReference type="SUPFAM" id="SSF48452">
    <property type="entry name" value="TPR-like"/>
    <property type="match status" value="1"/>
</dbReference>
<dbReference type="SMART" id="SM00028">
    <property type="entry name" value="TPR"/>
    <property type="match status" value="2"/>
</dbReference>
<dbReference type="InterPro" id="IPR011990">
    <property type="entry name" value="TPR-like_helical_dom_sf"/>
</dbReference>
<proteinExistence type="predicted"/>
<dbReference type="PROSITE" id="PS50005">
    <property type="entry name" value="TPR"/>
    <property type="match status" value="1"/>
</dbReference>
<dbReference type="Gene3D" id="3.30.1150.10">
    <property type="match status" value="1"/>
</dbReference>
<evidence type="ECO:0000313" key="4">
    <source>
        <dbReference type="Proteomes" id="UP000295807"/>
    </source>
</evidence>
<keyword evidence="4" id="KW-1185">Reference proteome</keyword>
<feature type="repeat" description="TPR" evidence="1">
    <location>
        <begin position="261"/>
        <end position="294"/>
    </location>
</feature>
<sequence>MSIKYIYVAAFVFLSQALLAQIRTADLYGTWVVSKVTYRDGSPLPDEHMLKYIYLKYSFSRPHKLNTSEVYFEQGTGKLFEINDRALLIRMPEGAVINSYHIVALRDTLILLQKGMNGFEDPEALKFYFVPEALYQRSIPLQASDIFAIKGPDTIYRQSRKIYARYKGQSFQSYVYEGISKQIDMDDRVGHFIATFTVSKTGLAEDIKILEGIDEEYNSRFLKVFHQAKKDWEPAVLNGQPVPVQMFVEVTYLTLYTSLPAVVFSQKGNQAYNNKNYELAIYCYDKALDNKPTDIENLYKRGICKLLLNNKDAACDDWRRAKALGSSLAVDTMIEKHCQ</sequence>
<feature type="chain" id="PRO_5020495042" evidence="2">
    <location>
        <begin position="21"/>
        <end position="339"/>
    </location>
</feature>
<dbReference type="EMBL" id="SMAD01000015">
    <property type="protein sequence ID" value="TCS85037.1"/>
    <property type="molecule type" value="Genomic_DNA"/>
</dbReference>
<gene>
    <name evidence="3" type="ORF">EDD80_11520</name>
</gene>
<accession>A0A4V2UTA3</accession>
<evidence type="ECO:0000256" key="2">
    <source>
        <dbReference type="SAM" id="SignalP"/>
    </source>
</evidence>
<evidence type="ECO:0000256" key="1">
    <source>
        <dbReference type="PROSITE-ProRule" id="PRU00339"/>
    </source>
</evidence>
<feature type="signal peptide" evidence="2">
    <location>
        <begin position="1"/>
        <end position="20"/>
    </location>
</feature>
<dbReference type="InterPro" id="IPR019734">
    <property type="entry name" value="TPR_rpt"/>
</dbReference>
<dbReference type="Gene3D" id="1.25.40.10">
    <property type="entry name" value="Tetratricopeptide repeat domain"/>
    <property type="match status" value="1"/>
</dbReference>
<dbReference type="AlphaFoldDB" id="A0A4V2UTA3"/>